<organism evidence="3">
    <name type="scientific">Caenorhabditis brenneri</name>
    <name type="common">Nematode worm</name>
    <dbReference type="NCBI Taxonomy" id="135651"/>
    <lineage>
        <taxon>Eukaryota</taxon>
        <taxon>Metazoa</taxon>
        <taxon>Ecdysozoa</taxon>
        <taxon>Nematoda</taxon>
        <taxon>Chromadorea</taxon>
        <taxon>Rhabditida</taxon>
        <taxon>Rhabditina</taxon>
        <taxon>Rhabditomorpha</taxon>
        <taxon>Rhabditoidea</taxon>
        <taxon>Rhabditidae</taxon>
        <taxon>Peloderinae</taxon>
        <taxon>Caenorhabditis</taxon>
    </lineage>
</organism>
<feature type="compositionally biased region" description="Acidic residues" evidence="1">
    <location>
        <begin position="78"/>
        <end position="95"/>
    </location>
</feature>
<feature type="compositionally biased region" description="Polar residues" evidence="1">
    <location>
        <begin position="328"/>
        <end position="340"/>
    </location>
</feature>
<feature type="compositionally biased region" description="Polar residues" evidence="1">
    <location>
        <begin position="129"/>
        <end position="138"/>
    </location>
</feature>
<feature type="compositionally biased region" description="Basic and acidic residues" evidence="1">
    <location>
        <begin position="506"/>
        <end position="523"/>
    </location>
</feature>
<name>G0NP92_CAEBE</name>
<feature type="compositionally biased region" description="Basic residues" evidence="1">
    <location>
        <begin position="761"/>
        <end position="772"/>
    </location>
</feature>
<dbReference type="InParanoid" id="G0NP92"/>
<accession>G0NP92</accession>
<dbReference type="Proteomes" id="UP000008068">
    <property type="component" value="Unassembled WGS sequence"/>
</dbReference>
<feature type="compositionally biased region" description="Acidic residues" evidence="1">
    <location>
        <begin position="280"/>
        <end position="296"/>
    </location>
</feature>
<feature type="compositionally biased region" description="Basic and acidic residues" evidence="1">
    <location>
        <begin position="709"/>
        <end position="760"/>
    </location>
</feature>
<feature type="compositionally biased region" description="Basic and acidic residues" evidence="1">
    <location>
        <begin position="826"/>
        <end position="855"/>
    </location>
</feature>
<evidence type="ECO:0000256" key="1">
    <source>
        <dbReference type="SAM" id="MobiDB-lite"/>
    </source>
</evidence>
<dbReference type="EMBL" id="GL379919">
    <property type="protein sequence ID" value="EGT35116.1"/>
    <property type="molecule type" value="Genomic_DNA"/>
</dbReference>
<dbReference type="AlphaFoldDB" id="G0NP92"/>
<feature type="compositionally biased region" description="Acidic residues" evidence="1">
    <location>
        <begin position="525"/>
        <end position="536"/>
    </location>
</feature>
<feature type="compositionally biased region" description="Basic and acidic residues" evidence="1">
    <location>
        <begin position="403"/>
        <end position="415"/>
    </location>
</feature>
<gene>
    <name evidence="2" type="ORF">CAEBREN_07965</name>
</gene>
<feature type="region of interest" description="Disordered" evidence="1">
    <location>
        <begin position="1"/>
        <end position="161"/>
    </location>
</feature>
<feature type="compositionally biased region" description="Basic and acidic residues" evidence="1">
    <location>
        <begin position="105"/>
        <end position="126"/>
    </location>
</feature>
<feature type="compositionally biased region" description="Basic and acidic residues" evidence="1">
    <location>
        <begin position="245"/>
        <end position="261"/>
    </location>
</feature>
<feature type="region of interest" description="Disordered" evidence="1">
    <location>
        <begin position="174"/>
        <end position="424"/>
    </location>
</feature>
<evidence type="ECO:0000313" key="2">
    <source>
        <dbReference type="EMBL" id="EGT35116.1"/>
    </source>
</evidence>
<feature type="compositionally biased region" description="Basic and acidic residues" evidence="1">
    <location>
        <begin position="382"/>
        <end position="391"/>
    </location>
</feature>
<feature type="compositionally biased region" description="Basic and acidic residues" evidence="1">
    <location>
        <begin position="307"/>
        <end position="327"/>
    </location>
</feature>
<evidence type="ECO:0000313" key="3">
    <source>
        <dbReference type="Proteomes" id="UP000008068"/>
    </source>
</evidence>
<feature type="region of interest" description="Disordered" evidence="1">
    <location>
        <begin position="455"/>
        <end position="855"/>
    </location>
</feature>
<reference evidence="3" key="1">
    <citation type="submission" date="2011-07" db="EMBL/GenBank/DDBJ databases">
        <authorList>
            <consortium name="Caenorhabditis brenneri Sequencing and Analysis Consortium"/>
            <person name="Wilson R.K."/>
        </authorList>
    </citation>
    <scope>NUCLEOTIDE SEQUENCE [LARGE SCALE GENOMIC DNA]</scope>
    <source>
        <strain evidence="3">PB2801</strain>
    </source>
</reference>
<dbReference type="HOGENOM" id="CLU_324977_0_0_1"/>
<sequence>MSSPTGEELDRTLQPNESKSPSPPRDIPPKAASPDLPDEEEFQETLRKIGEKHKNMNKNELIQSATKMGPTARRFNKDEDDEDDYGGDSDEEDEQSSSTKNSKGRQLDAMRRSTETRESSIRKDDPLTGSMSWVSADTLNRLPSDPRYMPPDTSPELSDDEEFWERIRKIKEKYMNTTYQSETEEEPISRRTDEDDDDISSSRRDDPLTGSKSWVSAEELNRLPSDPRYMPPDTSTELSDDEEFWERIRKIVEEHKNENKNDLIQPATKMKQTSRKFDKDEDDRDAYVGDSDEEDEHSSSTKNSKGRQMDAMRRSTETRESSSRRDVFSTNAPKSKNTFDPTRRRSSDVFQRKSEEKSRKDDSDEDSDDGRGEGLLKTVVRSKNEREEMKRGMVGTSRGSTSWREESSRPRDTSRSRSRHRERFLSRLSPWRRDLIDAQEALIDVMVKQRRAKLNSRLLRRAPSDSTGHEGLDAVNNEFDADSSGIVGRDSDDERLQSSKQRRHVPPSEKIPRRRMEESRIEAPNDSDEPMSDDDDKTPLGYLPSKFGGWRASNEPKSSRPKPSEPTRITGDWDELPTSSGAAKTPKRGINQATMTDFFKPAPRPGQERKISDQPPHQEPLGFKELARMSKKLEKGRRELQLLNDKIESKRRAAKDAERWRPKSPVREPTRITGDWNELPTSSEAAKTAKQGVKRPTMTDFFKPAPRPGQERRGSDQPPRRDPLRFKEAARMANEREKRRRELQLLKEQMEKERAIQEKYARRKKQKRKRRATKEAKRWRPKSPVRDPLTGSMSWLSADELDRLPSAPRDMPPYTSPELSDEEEFRETLRKIGEKYKNETIQSETKEEPISRKTDEDDYDFDELEFYEKIRKIGEKYENERKNRLTHS</sequence>
<feature type="compositionally biased region" description="Basic and acidic residues" evidence="1">
    <location>
        <begin position="44"/>
        <end position="54"/>
    </location>
</feature>
<feature type="compositionally biased region" description="Basic and acidic residues" evidence="1">
    <location>
        <begin position="341"/>
        <end position="362"/>
    </location>
</feature>
<keyword evidence="3" id="KW-1185">Reference proteome</keyword>
<protein>
    <submittedName>
        <fullName evidence="2">Uncharacterized protein</fullName>
    </submittedName>
</protein>
<proteinExistence type="predicted"/>
<feature type="compositionally biased region" description="Basic and acidic residues" evidence="1">
    <location>
        <begin position="625"/>
        <end position="670"/>
    </location>
</feature>